<gene>
    <name evidence="1" type="ORF">DVH02_04495</name>
</gene>
<evidence type="ECO:0000313" key="1">
    <source>
        <dbReference type="EMBL" id="RDG39330.1"/>
    </source>
</evidence>
<reference evidence="1 2" key="1">
    <citation type="submission" date="2018-07" db="EMBL/GenBank/DDBJ databases">
        <title>Streptomyces species from bats.</title>
        <authorList>
            <person name="Dunlap C."/>
        </authorList>
    </citation>
    <scope>NUCLEOTIDE SEQUENCE [LARGE SCALE GENOMIC DNA]</scope>
    <source>
        <strain evidence="1 2">AC230</strain>
    </source>
</reference>
<sequence length="60" mass="6329">MTTGEAAVIAADESELADPSASDLYHRLVPESVPRHFAEPTPELTARVARGLRGLVDGGQ</sequence>
<comment type="caution">
    <text evidence="1">The sequence shown here is derived from an EMBL/GenBank/DDBJ whole genome shotgun (WGS) entry which is preliminary data.</text>
</comment>
<dbReference type="RefSeq" id="WP_114622358.1">
    <property type="nucleotide sequence ID" value="NZ_QQNA01000025.1"/>
</dbReference>
<dbReference type="Proteomes" id="UP000253741">
    <property type="component" value="Unassembled WGS sequence"/>
</dbReference>
<name>A0A370BC14_9ACTN</name>
<proteinExistence type="predicted"/>
<evidence type="ECO:0000313" key="2">
    <source>
        <dbReference type="Proteomes" id="UP000253741"/>
    </source>
</evidence>
<keyword evidence="2" id="KW-1185">Reference proteome</keyword>
<dbReference type="EMBL" id="QQNA01000025">
    <property type="protein sequence ID" value="RDG39330.1"/>
    <property type="molecule type" value="Genomic_DNA"/>
</dbReference>
<accession>A0A370BC14</accession>
<dbReference type="AlphaFoldDB" id="A0A370BC14"/>
<organism evidence="1 2">
    <name type="scientific">Streptomyces corynorhini</name>
    <dbReference type="NCBI Taxonomy" id="2282652"/>
    <lineage>
        <taxon>Bacteria</taxon>
        <taxon>Bacillati</taxon>
        <taxon>Actinomycetota</taxon>
        <taxon>Actinomycetes</taxon>
        <taxon>Kitasatosporales</taxon>
        <taxon>Streptomycetaceae</taxon>
        <taxon>Streptomyces</taxon>
    </lineage>
</organism>
<protein>
    <submittedName>
        <fullName evidence="1">Uncharacterized protein</fullName>
    </submittedName>
</protein>